<name>A0AAV7BN17_ENGPU</name>
<accession>A0AAV7BN17</accession>
<gene>
    <name evidence="1" type="ORF">GDO81_009002</name>
</gene>
<evidence type="ECO:0000313" key="1">
    <source>
        <dbReference type="EMBL" id="KAG8574009.1"/>
    </source>
</evidence>
<dbReference type="AlphaFoldDB" id="A0AAV7BN17"/>
<comment type="caution">
    <text evidence="1">The sequence shown here is derived from an EMBL/GenBank/DDBJ whole genome shotgun (WGS) entry which is preliminary data.</text>
</comment>
<organism evidence="1 2">
    <name type="scientific">Engystomops pustulosus</name>
    <name type="common">Tungara frog</name>
    <name type="synonym">Physalaemus pustulosus</name>
    <dbReference type="NCBI Taxonomy" id="76066"/>
    <lineage>
        <taxon>Eukaryota</taxon>
        <taxon>Metazoa</taxon>
        <taxon>Chordata</taxon>
        <taxon>Craniata</taxon>
        <taxon>Vertebrata</taxon>
        <taxon>Euteleostomi</taxon>
        <taxon>Amphibia</taxon>
        <taxon>Batrachia</taxon>
        <taxon>Anura</taxon>
        <taxon>Neobatrachia</taxon>
        <taxon>Hyloidea</taxon>
        <taxon>Leptodactylidae</taxon>
        <taxon>Leiuperinae</taxon>
        <taxon>Engystomops</taxon>
    </lineage>
</organism>
<dbReference type="EMBL" id="WNYA01000004">
    <property type="protein sequence ID" value="KAG8574009.1"/>
    <property type="molecule type" value="Genomic_DNA"/>
</dbReference>
<keyword evidence="2" id="KW-1185">Reference proteome</keyword>
<proteinExistence type="predicted"/>
<dbReference type="Proteomes" id="UP000824782">
    <property type="component" value="Unassembled WGS sequence"/>
</dbReference>
<evidence type="ECO:0000313" key="2">
    <source>
        <dbReference type="Proteomes" id="UP000824782"/>
    </source>
</evidence>
<sequence length="121" mass="12836">MSGIDRMSLYLQDLQDGDAVGGCLCIGSDFPLFFPSSSCLPHSPPCFCPHSLRHRSLNLDPSVGVHTSAGSQQRPSPRYSCTRLPSHPVSCASVLCVPSVSYHAQATQMVDQAAQAGATKC</sequence>
<protein>
    <submittedName>
        <fullName evidence="1">Uncharacterized protein</fullName>
    </submittedName>
</protein>
<reference evidence="1" key="1">
    <citation type="thesis" date="2020" institute="ProQuest LLC" country="789 East Eisenhower Parkway, Ann Arbor, MI, USA">
        <title>Comparative Genomics and Chromosome Evolution.</title>
        <authorList>
            <person name="Mudd A.B."/>
        </authorList>
    </citation>
    <scope>NUCLEOTIDE SEQUENCE</scope>
    <source>
        <strain evidence="1">237g6f4</strain>
        <tissue evidence="1">Blood</tissue>
    </source>
</reference>